<dbReference type="Gene3D" id="3.40.50.150">
    <property type="entry name" value="Vaccinia Virus protein VP39"/>
    <property type="match status" value="1"/>
</dbReference>
<name>D2VNF5_NAEGR</name>
<dbReference type="InterPro" id="IPR013216">
    <property type="entry name" value="Methyltransf_11"/>
</dbReference>
<dbReference type="OrthoDB" id="416496at2759"/>
<reference evidence="2 3" key="1">
    <citation type="journal article" date="2010" name="Cell">
        <title>The genome of Naegleria gruberi illuminates early eukaryotic versatility.</title>
        <authorList>
            <person name="Fritz-Laylin L.K."/>
            <person name="Prochnik S.E."/>
            <person name="Ginger M.L."/>
            <person name="Dacks J.B."/>
            <person name="Carpenter M.L."/>
            <person name="Field M.C."/>
            <person name="Kuo A."/>
            <person name="Paredez A."/>
            <person name="Chapman J."/>
            <person name="Pham J."/>
            <person name="Shu S."/>
            <person name="Neupane R."/>
            <person name="Cipriano M."/>
            <person name="Mancuso J."/>
            <person name="Tu H."/>
            <person name="Salamov A."/>
            <person name="Lindquist E."/>
            <person name="Shapiro H."/>
            <person name="Lucas S."/>
            <person name="Grigoriev I.V."/>
            <person name="Cande W.Z."/>
            <person name="Fulton C."/>
            <person name="Rokhsar D.S."/>
            <person name="Dawson S.C."/>
        </authorList>
    </citation>
    <scope>NUCLEOTIDE SEQUENCE [LARGE SCALE GENOMIC DNA]</scope>
    <source>
        <strain evidence="2 3">NEG-M</strain>
    </source>
</reference>
<dbReference type="KEGG" id="ngr:NAEGRDRAFT_70479"/>
<proteinExistence type="predicted"/>
<dbReference type="AlphaFoldDB" id="D2VNF5"/>
<dbReference type="eggNOG" id="KOG4300">
    <property type="taxonomic scope" value="Eukaryota"/>
</dbReference>
<dbReference type="InParanoid" id="D2VNF5"/>
<dbReference type="VEuPathDB" id="AmoebaDB:NAEGRDRAFT_70479"/>
<dbReference type="EMBL" id="GG738884">
    <property type="protein sequence ID" value="EFC41726.1"/>
    <property type="molecule type" value="Genomic_DNA"/>
</dbReference>
<accession>D2VNF5</accession>
<organism evidence="3">
    <name type="scientific">Naegleria gruberi</name>
    <name type="common">Amoeba</name>
    <dbReference type="NCBI Taxonomy" id="5762"/>
    <lineage>
        <taxon>Eukaryota</taxon>
        <taxon>Discoba</taxon>
        <taxon>Heterolobosea</taxon>
        <taxon>Tetramitia</taxon>
        <taxon>Eutetramitia</taxon>
        <taxon>Vahlkampfiidae</taxon>
        <taxon>Naegleria</taxon>
    </lineage>
</organism>
<dbReference type="Pfam" id="PF08241">
    <property type="entry name" value="Methyltransf_11"/>
    <property type="match status" value="1"/>
</dbReference>
<dbReference type="SUPFAM" id="SSF53335">
    <property type="entry name" value="S-adenosyl-L-methionine-dependent methyltransferases"/>
    <property type="match status" value="1"/>
</dbReference>
<dbReference type="GeneID" id="8851286"/>
<gene>
    <name evidence="2" type="ORF">NAEGRDRAFT_70479</name>
</gene>
<evidence type="ECO:0000259" key="1">
    <source>
        <dbReference type="Pfam" id="PF08241"/>
    </source>
</evidence>
<dbReference type="RefSeq" id="XP_002674470.1">
    <property type="nucleotide sequence ID" value="XM_002674424.1"/>
</dbReference>
<dbReference type="OMA" id="FEYFICK"/>
<dbReference type="InterPro" id="IPR029063">
    <property type="entry name" value="SAM-dependent_MTases_sf"/>
</dbReference>
<sequence>MISPLGWFGIQKFDLLAPIYDWIMQYLEKNTLSKCRTRFVPMVEGKVLDLAVGTGPNIEYYPMDRIESITMIDLSSGMLNKAREKVRTEMKDNLSKFELMEAPCESLPFQNETFDTVLSIDVLCSVDDQKKTFDEAYRVLKTGGTAFFVEHFKTYNFWTDVFLSMVTLITYPLVGASMVRETDKEIGKSKFQITERGKVKGTNFEYFICKK</sequence>
<dbReference type="STRING" id="5762.D2VNF5"/>
<evidence type="ECO:0000313" key="3">
    <source>
        <dbReference type="Proteomes" id="UP000006671"/>
    </source>
</evidence>
<dbReference type="GO" id="GO:0008757">
    <property type="term" value="F:S-adenosylmethionine-dependent methyltransferase activity"/>
    <property type="evidence" value="ECO:0007669"/>
    <property type="project" value="InterPro"/>
</dbReference>
<dbReference type="InterPro" id="IPR052356">
    <property type="entry name" value="Thiol_S-MT"/>
</dbReference>
<evidence type="ECO:0000313" key="2">
    <source>
        <dbReference type="EMBL" id="EFC41726.1"/>
    </source>
</evidence>
<protein>
    <submittedName>
        <fullName evidence="2">Predicted protein</fullName>
    </submittedName>
</protein>
<dbReference type="PANTHER" id="PTHR45036:SF1">
    <property type="entry name" value="METHYLTRANSFERASE LIKE 7A"/>
    <property type="match status" value="1"/>
</dbReference>
<keyword evidence="3" id="KW-1185">Reference proteome</keyword>
<dbReference type="Proteomes" id="UP000006671">
    <property type="component" value="Unassembled WGS sequence"/>
</dbReference>
<feature type="domain" description="Methyltransferase type 11" evidence="1">
    <location>
        <begin position="48"/>
        <end position="148"/>
    </location>
</feature>
<dbReference type="CDD" id="cd02440">
    <property type="entry name" value="AdoMet_MTases"/>
    <property type="match status" value="1"/>
</dbReference>
<dbReference type="PANTHER" id="PTHR45036">
    <property type="entry name" value="METHYLTRANSFERASE LIKE 7B"/>
    <property type="match status" value="1"/>
</dbReference>